<dbReference type="Proteomes" id="UP000253472">
    <property type="component" value="Unassembled WGS sequence"/>
</dbReference>
<proteinExistence type="inferred from homology"/>
<dbReference type="AlphaFoldDB" id="A0A367YNV9"/>
<dbReference type="GO" id="GO:0006412">
    <property type="term" value="P:translation"/>
    <property type="evidence" value="ECO:0007669"/>
    <property type="project" value="InterPro"/>
</dbReference>
<evidence type="ECO:0000256" key="3">
    <source>
        <dbReference type="ARBA" id="ARBA00023274"/>
    </source>
</evidence>
<dbReference type="OrthoDB" id="539541at2759"/>
<dbReference type="GO" id="GO:0003735">
    <property type="term" value="F:structural constituent of ribosome"/>
    <property type="evidence" value="ECO:0007669"/>
    <property type="project" value="InterPro"/>
</dbReference>
<dbReference type="SUPFAM" id="SSF55282">
    <property type="entry name" value="RL5-like"/>
    <property type="match status" value="1"/>
</dbReference>
<protein>
    <submittedName>
        <fullName evidence="5">54S ribosomal protein L7, mitochondrial</fullName>
    </submittedName>
</protein>
<dbReference type="Gene3D" id="3.30.1440.10">
    <property type="match status" value="1"/>
</dbReference>
<evidence type="ECO:0000313" key="5">
    <source>
        <dbReference type="EMBL" id="RCK67575.1"/>
    </source>
</evidence>
<keyword evidence="3" id="KW-0687">Ribonucleoprotein</keyword>
<evidence type="ECO:0000256" key="1">
    <source>
        <dbReference type="ARBA" id="ARBA00008553"/>
    </source>
</evidence>
<evidence type="ECO:0000256" key="2">
    <source>
        <dbReference type="ARBA" id="ARBA00022980"/>
    </source>
</evidence>
<dbReference type="PANTHER" id="PTHR11994">
    <property type="entry name" value="60S RIBOSOMAL PROTEIN L11-RELATED"/>
    <property type="match status" value="1"/>
</dbReference>
<sequence length="312" mass="35887">MVDEKFSARYQRTTFNPTNHDHGKMNRQFIRSFAQSSAVLKPGYSTVHPVHHLVKVEKTRLKPGYQEVLIPKDDIRSNKFKPTEVAQDRVREHYENALASDLMLNLYRHDAKVIVGNKKRSWGTDSPYKLYRQLRKPVGTTRPTKNVYPIKHTNIPKLESVVIHAYDKAALFLPHLNIRTRLQLAILSNVKPKIIYGRSNILPWKARVGRACGAKVELFDRDMSQFITTLTEMVLPRIRTFTGIPITSGDKNGNITMGLNPDDCKYFPEFEHFQELFPRLNGMHITFKTTAQTDAQAKTLLSCYGFPFAKTK</sequence>
<dbReference type="InterPro" id="IPR031309">
    <property type="entry name" value="Ribosomal_uL5_C"/>
</dbReference>
<dbReference type="GO" id="GO:0005840">
    <property type="term" value="C:ribosome"/>
    <property type="evidence" value="ECO:0007669"/>
    <property type="project" value="UniProtKB-KW"/>
</dbReference>
<gene>
    <name evidence="5" type="primary">MRPL7_0</name>
    <name evidence="5" type="ORF">Cantr_02804</name>
</gene>
<dbReference type="STRING" id="5486.A0A367YNV9"/>
<organism evidence="5 6">
    <name type="scientific">Candida viswanathii</name>
    <dbReference type="NCBI Taxonomy" id="5486"/>
    <lineage>
        <taxon>Eukaryota</taxon>
        <taxon>Fungi</taxon>
        <taxon>Dikarya</taxon>
        <taxon>Ascomycota</taxon>
        <taxon>Saccharomycotina</taxon>
        <taxon>Pichiomycetes</taxon>
        <taxon>Debaryomycetaceae</taxon>
        <taxon>Candida/Lodderomyces clade</taxon>
        <taxon>Candida</taxon>
    </lineage>
</organism>
<evidence type="ECO:0000313" key="6">
    <source>
        <dbReference type="Proteomes" id="UP000253472"/>
    </source>
</evidence>
<dbReference type="GO" id="GO:1990904">
    <property type="term" value="C:ribonucleoprotein complex"/>
    <property type="evidence" value="ECO:0007669"/>
    <property type="project" value="UniProtKB-KW"/>
</dbReference>
<comment type="caution">
    <text evidence="5">The sequence shown here is derived from an EMBL/GenBank/DDBJ whole genome shotgun (WGS) entry which is preliminary data.</text>
</comment>
<comment type="similarity">
    <text evidence="1">Belongs to the universal ribosomal protein uL5 family.</text>
</comment>
<dbReference type="InterPro" id="IPR022803">
    <property type="entry name" value="Ribosomal_uL5_dom_sf"/>
</dbReference>
<dbReference type="InterPro" id="IPR002132">
    <property type="entry name" value="Ribosomal_uL5"/>
</dbReference>
<reference evidence="5 6" key="1">
    <citation type="submission" date="2018-06" db="EMBL/GenBank/DDBJ databases">
        <title>Whole genome sequencing of Candida tropicalis (genome annotated by CSBL at Korea University).</title>
        <authorList>
            <person name="Ahn J."/>
        </authorList>
    </citation>
    <scope>NUCLEOTIDE SEQUENCE [LARGE SCALE GENOMIC DNA]</scope>
    <source>
        <strain evidence="5 6">ATCC 20962</strain>
    </source>
</reference>
<accession>A0A367YNV9</accession>
<keyword evidence="6" id="KW-1185">Reference proteome</keyword>
<keyword evidence="2 5" id="KW-0689">Ribosomal protein</keyword>
<feature type="domain" description="Large ribosomal subunit protein uL5 C-terminal" evidence="4">
    <location>
        <begin position="212"/>
        <end position="308"/>
    </location>
</feature>
<dbReference type="EMBL" id="QLNQ01000001">
    <property type="protein sequence ID" value="RCK67575.1"/>
    <property type="molecule type" value="Genomic_DNA"/>
</dbReference>
<evidence type="ECO:0000259" key="4">
    <source>
        <dbReference type="Pfam" id="PF00673"/>
    </source>
</evidence>
<name>A0A367YNV9_9ASCO</name>
<dbReference type="Pfam" id="PF00673">
    <property type="entry name" value="Ribosomal_L5_C"/>
    <property type="match status" value="1"/>
</dbReference>